<evidence type="ECO:0000313" key="3">
    <source>
        <dbReference type="Proteomes" id="UP000741013"/>
    </source>
</evidence>
<evidence type="ECO:0000256" key="1">
    <source>
        <dbReference type="SAM" id="MobiDB-lite"/>
    </source>
</evidence>
<keyword evidence="3" id="KW-1185">Reference proteome</keyword>
<sequence>MAATITATYTPDNDDWTVTVSGLEGEPLTGRAPGIIAARDRADQLVEKLAGGEKATVVHLLNGSAFEFTHAYMSARLTRPEEAPRESAQEARSELQEAIDDPAAGVFTDIGEAIGTQRTETGDASEELEAKPPVARA</sequence>
<reference evidence="2 3" key="1">
    <citation type="submission" date="2021-03" db="EMBL/GenBank/DDBJ databases">
        <title>Sequencing the genomes of 1000 actinobacteria strains.</title>
        <authorList>
            <person name="Klenk H.-P."/>
        </authorList>
    </citation>
    <scope>NUCLEOTIDE SEQUENCE [LARGE SCALE GENOMIC DNA]</scope>
    <source>
        <strain evidence="2 3">DSM 45510</strain>
    </source>
</reference>
<accession>A0ABS4Q5J9</accession>
<proteinExistence type="predicted"/>
<dbReference type="Proteomes" id="UP000741013">
    <property type="component" value="Unassembled WGS sequence"/>
</dbReference>
<name>A0ABS4Q5J9_9PSEU</name>
<evidence type="ECO:0000313" key="2">
    <source>
        <dbReference type="EMBL" id="MBP2186963.1"/>
    </source>
</evidence>
<gene>
    <name evidence="2" type="ORF">JOM49_008489</name>
</gene>
<comment type="caution">
    <text evidence="2">The sequence shown here is derived from an EMBL/GenBank/DDBJ whole genome shotgun (WGS) entry which is preliminary data.</text>
</comment>
<organism evidence="2 3">
    <name type="scientific">Amycolatopsis magusensis</name>
    <dbReference type="NCBI Taxonomy" id="882444"/>
    <lineage>
        <taxon>Bacteria</taxon>
        <taxon>Bacillati</taxon>
        <taxon>Actinomycetota</taxon>
        <taxon>Actinomycetes</taxon>
        <taxon>Pseudonocardiales</taxon>
        <taxon>Pseudonocardiaceae</taxon>
        <taxon>Amycolatopsis</taxon>
    </lineage>
</organism>
<dbReference type="RefSeq" id="WP_245369650.1">
    <property type="nucleotide sequence ID" value="NZ_JAGGMS010000001.1"/>
</dbReference>
<protein>
    <recommendedName>
        <fullName evidence="4">DUF2188 domain-containing protein</fullName>
    </recommendedName>
</protein>
<feature type="region of interest" description="Disordered" evidence="1">
    <location>
        <begin position="114"/>
        <end position="137"/>
    </location>
</feature>
<dbReference type="EMBL" id="JAGGMS010000001">
    <property type="protein sequence ID" value="MBP2186963.1"/>
    <property type="molecule type" value="Genomic_DNA"/>
</dbReference>
<evidence type="ECO:0008006" key="4">
    <source>
        <dbReference type="Google" id="ProtNLM"/>
    </source>
</evidence>